<comment type="similarity">
    <text evidence="1 4">Belongs to the glutathione peroxidase family.</text>
</comment>
<dbReference type="PROSITE" id="PS00763">
    <property type="entry name" value="GLUTATHIONE_PEROXID_2"/>
    <property type="match status" value="1"/>
</dbReference>
<dbReference type="SUPFAM" id="SSF52833">
    <property type="entry name" value="Thioredoxin-like"/>
    <property type="match status" value="1"/>
</dbReference>
<evidence type="ECO:0000256" key="1">
    <source>
        <dbReference type="ARBA" id="ARBA00006926"/>
    </source>
</evidence>
<dbReference type="Gene3D" id="3.40.30.10">
    <property type="entry name" value="Glutaredoxin"/>
    <property type="match status" value="1"/>
</dbReference>
<evidence type="ECO:0000313" key="5">
    <source>
        <dbReference type="EMBL" id="GAA4648928.1"/>
    </source>
</evidence>
<comment type="caution">
    <text evidence="5">The sequence shown here is derived from an EMBL/GenBank/DDBJ whole genome shotgun (WGS) entry which is preliminary data.</text>
</comment>
<sequence length="167" mass="18646">MDFLRYEIPLLNGKSQLLSAYSNHVILVVNTASKCGFTTQYQGLEALYQKYQDQGLVIIGFPCNQFGHQEPGNNDEIASFCEKNYGVSFPMFSKVDVNGENAHPLFKELKSAAPGVLGSEAIKWNFTKFLIYPDQSKVIRYSPTTAPEDLELDIRLALKKIKATSTA</sequence>
<dbReference type="Pfam" id="PF00255">
    <property type="entry name" value="GSHPx"/>
    <property type="match status" value="1"/>
</dbReference>
<dbReference type="PRINTS" id="PR01011">
    <property type="entry name" value="GLUTPROXDASE"/>
</dbReference>
<keyword evidence="2 4" id="KW-0575">Peroxidase</keyword>
<dbReference type="PANTHER" id="PTHR11592:SF78">
    <property type="entry name" value="GLUTATHIONE PEROXIDASE"/>
    <property type="match status" value="1"/>
</dbReference>
<proteinExistence type="inferred from homology"/>
<dbReference type="InterPro" id="IPR029759">
    <property type="entry name" value="GPX_AS"/>
</dbReference>
<dbReference type="PIRSF" id="PIRSF000303">
    <property type="entry name" value="Glutathion_perox"/>
    <property type="match status" value="1"/>
</dbReference>
<keyword evidence="3 4" id="KW-0560">Oxidoreductase</keyword>
<dbReference type="InterPro" id="IPR036249">
    <property type="entry name" value="Thioredoxin-like_sf"/>
</dbReference>
<dbReference type="Proteomes" id="UP001500604">
    <property type="component" value="Unassembled WGS sequence"/>
</dbReference>
<dbReference type="PANTHER" id="PTHR11592">
    <property type="entry name" value="GLUTATHIONE PEROXIDASE"/>
    <property type="match status" value="1"/>
</dbReference>
<dbReference type="PROSITE" id="PS51355">
    <property type="entry name" value="GLUTATHIONE_PEROXID_3"/>
    <property type="match status" value="1"/>
</dbReference>
<dbReference type="RefSeq" id="WP_345194656.1">
    <property type="nucleotide sequence ID" value="NZ_BAABFL010000112.1"/>
</dbReference>
<evidence type="ECO:0000256" key="2">
    <source>
        <dbReference type="ARBA" id="ARBA00022559"/>
    </source>
</evidence>
<dbReference type="GO" id="GO:0004601">
    <property type="term" value="F:peroxidase activity"/>
    <property type="evidence" value="ECO:0007669"/>
    <property type="project" value="UniProtKB-KW"/>
</dbReference>
<accession>A0ABP8UYC4</accession>
<evidence type="ECO:0000256" key="3">
    <source>
        <dbReference type="ARBA" id="ARBA00023002"/>
    </source>
</evidence>
<reference evidence="6" key="1">
    <citation type="journal article" date="2019" name="Int. J. Syst. Evol. Microbiol.">
        <title>The Global Catalogue of Microorganisms (GCM) 10K type strain sequencing project: providing services to taxonomists for standard genome sequencing and annotation.</title>
        <authorList>
            <consortium name="The Broad Institute Genomics Platform"/>
            <consortium name="The Broad Institute Genome Sequencing Center for Infectious Disease"/>
            <person name="Wu L."/>
            <person name="Ma J."/>
        </authorList>
    </citation>
    <scope>NUCLEOTIDE SEQUENCE [LARGE SCALE GENOMIC DNA]</scope>
    <source>
        <strain evidence="6">JCM 17805</strain>
    </source>
</reference>
<dbReference type="InterPro" id="IPR000889">
    <property type="entry name" value="Glutathione_peroxidase"/>
</dbReference>
<keyword evidence="6" id="KW-1185">Reference proteome</keyword>
<name>A0ABP8UYC4_9GAMM</name>
<protein>
    <recommendedName>
        <fullName evidence="4">Glutathione peroxidase</fullName>
    </recommendedName>
</protein>
<dbReference type="InterPro" id="IPR029760">
    <property type="entry name" value="GPX_CS"/>
</dbReference>
<dbReference type="PROSITE" id="PS00460">
    <property type="entry name" value="GLUTATHIONE_PEROXID_1"/>
    <property type="match status" value="1"/>
</dbReference>
<organism evidence="5 6">
    <name type="scientific">Kistimonas scapharcae</name>
    <dbReference type="NCBI Taxonomy" id="1036133"/>
    <lineage>
        <taxon>Bacteria</taxon>
        <taxon>Pseudomonadati</taxon>
        <taxon>Pseudomonadota</taxon>
        <taxon>Gammaproteobacteria</taxon>
        <taxon>Oceanospirillales</taxon>
        <taxon>Endozoicomonadaceae</taxon>
        <taxon>Kistimonas</taxon>
    </lineage>
</organism>
<evidence type="ECO:0000256" key="4">
    <source>
        <dbReference type="RuleBase" id="RU000499"/>
    </source>
</evidence>
<evidence type="ECO:0000313" key="6">
    <source>
        <dbReference type="Proteomes" id="UP001500604"/>
    </source>
</evidence>
<dbReference type="EMBL" id="BAABFL010000112">
    <property type="protein sequence ID" value="GAA4648928.1"/>
    <property type="molecule type" value="Genomic_DNA"/>
</dbReference>
<gene>
    <name evidence="5" type="ORF">GCM10023116_12020</name>
</gene>
<dbReference type="CDD" id="cd00340">
    <property type="entry name" value="GSH_Peroxidase"/>
    <property type="match status" value="1"/>
</dbReference>